<accession>A0A6N9V3J4</accession>
<organism evidence="2 3">
    <name type="scientific">Streptomyces microflavus</name>
    <name type="common">Streptomyces lipmanii</name>
    <dbReference type="NCBI Taxonomy" id="1919"/>
    <lineage>
        <taxon>Bacteria</taxon>
        <taxon>Bacillati</taxon>
        <taxon>Actinomycetota</taxon>
        <taxon>Actinomycetes</taxon>
        <taxon>Kitasatosporales</taxon>
        <taxon>Streptomycetaceae</taxon>
        <taxon>Streptomyces</taxon>
    </lineage>
</organism>
<proteinExistence type="predicted"/>
<reference evidence="2 3" key="1">
    <citation type="submission" date="2020-01" db="EMBL/GenBank/DDBJ databases">
        <title>Insect and environment-associated Actinomycetes.</title>
        <authorList>
            <person name="Currrie C."/>
            <person name="Chevrette M."/>
            <person name="Carlson C."/>
            <person name="Stubbendieck R."/>
            <person name="Wendt-Pienkowski E."/>
        </authorList>
    </citation>
    <scope>NUCLEOTIDE SEQUENCE [LARGE SCALE GENOMIC DNA]</scope>
    <source>
        <strain evidence="2 3">SID14438</strain>
    </source>
</reference>
<dbReference type="Proteomes" id="UP000471648">
    <property type="component" value="Unassembled WGS sequence"/>
</dbReference>
<sequence>MLQCTAVTRVPLSEVLIALVTMPEGPDTPPDDDFTLDHYVLCELGEHASHIDHAALLYPAENPDRPALWFFWTGTDTDRTHRITTAPWCPAILRHLRTDATLRCSFFNSHPTGHSWEVTDPLGDLIAGPAGTDDGATDDPRERHQP</sequence>
<protein>
    <submittedName>
        <fullName evidence="2">Uncharacterized protein</fullName>
    </submittedName>
</protein>
<name>A0A6N9V3J4_STRMI</name>
<evidence type="ECO:0000313" key="3">
    <source>
        <dbReference type="Proteomes" id="UP000471648"/>
    </source>
</evidence>
<evidence type="ECO:0000313" key="2">
    <source>
        <dbReference type="EMBL" id="NEB65972.1"/>
    </source>
</evidence>
<gene>
    <name evidence="2" type="ORF">G3I39_02640</name>
</gene>
<dbReference type="RefSeq" id="WP_031122849.1">
    <property type="nucleotide sequence ID" value="NZ_JBEXEJ010000014.1"/>
</dbReference>
<comment type="caution">
    <text evidence="2">The sequence shown here is derived from an EMBL/GenBank/DDBJ whole genome shotgun (WGS) entry which is preliminary data.</text>
</comment>
<dbReference type="AlphaFoldDB" id="A0A6N9V3J4"/>
<dbReference type="EMBL" id="JAAGME010000149">
    <property type="protein sequence ID" value="NEB65972.1"/>
    <property type="molecule type" value="Genomic_DNA"/>
</dbReference>
<feature type="region of interest" description="Disordered" evidence="1">
    <location>
        <begin position="124"/>
        <end position="146"/>
    </location>
</feature>
<evidence type="ECO:0000256" key="1">
    <source>
        <dbReference type="SAM" id="MobiDB-lite"/>
    </source>
</evidence>